<comment type="caution">
    <text evidence="1">The sequence shown here is derived from an EMBL/GenBank/DDBJ whole genome shotgun (WGS) entry which is preliminary data.</text>
</comment>
<dbReference type="AlphaFoldDB" id="A0A8S1EV10"/>
<reference evidence="1 2" key="1">
    <citation type="submission" date="2020-04" db="EMBL/GenBank/DDBJ databases">
        <authorList>
            <person name="Laetsch R D."/>
            <person name="Stevens L."/>
            <person name="Kumar S."/>
            <person name="Blaxter L. M."/>
        </authorList>
    </citation>
    <scope>NUCLEOTIDE SEQUENCE [LARGE SCALE GENOMIC DNA]</scope>
</reference>
<name>A0A8S1EV10_9PELO</name>
<dbReference type="EMBL" id="CADEPM010000004">
    <property type="protein sequence ID" value="CAB3403860.1"/>
    <property type="molecule type" value="Genomic_DNA"/>
</dbReference>
<dbReference type="Proteomes" id="UP000494206">
    <property type="component" value="Unassembled WGS sequence"/>
</dbReference>
<protein>
    <submittedName>
        <fullName evidence="1">Uncharacterized protein</fullName>
    </submittedName>
</protein>
<sequence length="341" mass="39215">MVRFTELPPIELDYNPNAVMFHVQHRSNGKPFREAKAIAKELFGLTNDQDAENVVYNHAIKIEYVQKVLCSAEPMTVPELQGAINRVLAAQNYSPMFNTVHDLEVFLYNCDPIFLVVNGRVQNTFHSLRVMANKVASYIIQYGPITYDRLLNLVDEIFPPSFDAFDKDSKVFERESLAWGRSIFSSRHFYQINNMFGLTEEGKKSFVLRSVICIPTMLRSTQYVDKSREFEFAANVINIGKTHTVVRIINHGFFSGYIAICPTPAYLKTTKIIVNVRVNFVYSNRFQFQGIIIGLAKGIKRDEPSRPFLVPSPEDYEVPEKRTIAQHAQRVRLIPVKYEPY</sequence>
<evidence type="ECO:0000313" key="2">
    <source>
        <dbReference type="Proteomes" id="UP000494206"/>
    </source>
</evidence>
<accession>A0A8S1EV10</accession>
<evidence type="ECO:0000313" key="1">
    <source>
        <dbReference type="EMBL" id="CAB3403860.1"/>
    </source>
</evidence>
<proteinExistence type="predicted"/>
<organism evidence="1 2">
    <name type="scientific">Caenorhabditis bovis</name>
    <dbReference type="NCBI Taxonomy" id="2654633"/>
    <lineage>
        <taxon>Eukaryota</taxon>
        <taxon>Metazoa</taxon>
        <taxon>Ecdysozoa</taxon>
        <taxon>Nematoda</taxon>
        <taxon>Chromadorea</taxon>
        <taxon>Rhabditida</taxon>
        <taxon>Rhabditina</taxon>
        <taxon>Rhabditomorpha</taxon>
        <taxon>Rhabditoidea</taxon>
        <taxon>Rhabditidae</taxon>
        <taxon>Peloderinae</taxon>
        <taxon>Caenorhabditis</taxon>
    </lineage>
</organism>
<gene>
    <name evidence="1" type="ORF">CBOVIS_LOCUS6270</name>
</gene>
<keyword evidence="2" id="KW-1185">Reference proteome</keyword>